<dbReference type="EMBL" id="CP001734">
    <property type="protein sequence ID" value="ACV67997.1"/>
    <property type="molecule type" value="Genomic_DNA"/>
</dbReference>
<sequence>MRIAIVTDAWPPQINGVVTTLTHTVQELKKAGHSVKVIHPGLFPLTMPCPSYPQIKLAIAPRKRLAHLLEDFAPEAIHAATEGPLGLSCRNYCVQKGAPFTTSFTTRFDEYVSLRSPIPSRFVLHLMRWYHSRSAALMVATPQLQQELHDQGFCRLELWPRGVDTALFHPDPEATFPGARPHLLYVGRVAVEKNIEAFLNLRTPGTKYVVGDGPDLPKLKERYPEAVFLGAHKGRDLAAHFAAADVFVFPSKTDTFGVVMLEAMACGVPVAAFPVRGPADIIDQGGTGWLDANLEHAVEKALTCTPEACRQQALRYSWARSAAHFVRNLVPWTASHASALMARDT</sequence>
<accession>C8X0Q0</accession>
<dbReference type="CDD" id="cd03814">
    <property type="entry name" value="GT4-like"/>
    <property type="match status" value="1"/>
</dbReference>
<evidence type="ECO:0000313" key="2">
    <source>
        <dbReference type="EMBL" id="ACV67997.1"/>
    </source>
</evidence>
<dbReference type="SUPFAM" id="SSF53756">
    <property type="entry name" value="UDP-Glycosyltransferase/glycogen phosphorylase"/>
    <property type="match status" value="1"/>
</dbReference>
<keyword evidence="2" id="KW-0808">Transferase</keyword>
<dbReference type="OrthoDB" id="9802525at2"/>
<evidence type="ECO:0000313" key="3">
    <source>
        <dbReference type="Proteomes" id="UP000001052"/>
    </source>
</evidence>
<dbReference type="InterPro" id="IPR028098">
    <property type="entry name" value="Glyco_trans_4-like_N"/>
</dbReference>
<dbReference type="HOGENOM" id="CLU_009583_2_0_7"/>
<dbReference type="PANTHER" id="PTHR45947:SF3">
    <property type="entry name" value="SULFOQUINOVOSYL TRANSFERASE SQD2"/>
    <property type="match status" value="1"/>
</dbReference>
<dbReference type="AlphaFoldDB" id="C8X0Q0"/>
<name>C8X0Q0_DESRD</name>
<dbReference type="RefSeq" id="WP_015751155.1">
    <property type="nucleotide sequence ID" value="NC_013223.1"/>
</dbReference>
<dbReference type="CAZy" id="GT4">
    <property type="family name" value="Glycosyltransferase Family 4"/>
</dbReference>
<dbReference type="PANTHER" id="PTHR45947">
    <property type="entry name" value="SULFOQUINOVOSYL TRANSFERASE SQD2"/>
    <property type="match status" value="1"/>
</dbReference>
<reference evidence="2 3" key="2">
    <citation type="journal article" date="2010" name="Stand. Genomic Sci.">
        <title>Complete genome sequence of Desulfohalobium retbaense type strain (HR(100)).</title>
        <authorList>
            <person name="Spring S."/>
            <person name="Nolan M."/>
            <person name="Lapidus A."/>
            <person name="Glavina Del Rio T."/>
            <person name="Copeland A."/>
            <person name="Tice H."/>
            <person name="Cheng J.F."/>
            <person name="Lucas S."/>
            <person name="Land M."/>
            <person name="Chen F."/>
            <person name="Bruce D."/>
            <person name="Goodwin L."/>
            <person name="Pitluck S."/>
            <person name="Ivanova N."/>
            <person name="Mavromatis K."/>
            <person name="Mikhailova N."/>
            <person name="Pati A."/>
            <person name="Chen A."/>
            <person name="Palaniappan K."/>
            <person name="Hauser L."/>
            <person name="Chang Y.J."/>
            <person name="Jeffries C.D."/>
            <person name="Munk C."/>
            <person name="Kiss H."/>
            <person name="Chain P."/>
            <person name="Han C."/>
            <person name="Brettin T."/>
            <person name="Detter J.C."/>
            <person name="Schuler E."/>
            <person name="Goker M."/>
            <person name="Rohde M."/>
            <person name="Bristow J."/>
            <person name="Eisen J.A."/>
            <person name="Markowitz V."/>
            <person name="Hugenholtz P."/>
            <person name="Kyrpides N.C."/>
            <person name="Klenk H.P."/>
        </authorList>
    </citation>
    <scope>NUCLEOTIDE SEQUENCE [LARGE SCALE GENOMIC DNA]</scope>
    <source>
        <strain evidence="2 3">DSM 5692</strain>
    </source>
</reference>
<dbReference type="Pfam" id="PF13692">
    <property type="entry name" value="Glyco_trans_1_4"/>
    <property type="match status" value="1"/>
</dbReference>
<proteinExistence type="predicted"/>
<dbReference type="Gene3D" id="3.40.50.2000">
    <property type="entry name" value="Glycogen Phosphorylase B"/>
    <property type="match status" value="2"/>
</dbReference>
<dbReference type="Pfam" id="PF13439">
    <property type="entry name" value="Glyco_transf_4"/>
    <property type="match status" value="1"/>
</dbReference>
<dbReference type="InterPro" id="IPR050194">
    <property type="entry name" value="Glycosyltransferase_grp1"/>
</dbReference>
<gene>
    <name evidence="2" type="ordered locus">Dret_0705</name>
</gene>
<reference evidence="3" key="1">
    <citation type="submission" date="2009-09" db="EMBL/GenBank/DDBJ databases">
        <title>The complete chromosome of Desulfohalobium retbaense DSM 5692.</title>
        <authorList>
            <consortium name="US DOE Joint Genome Institute (JGI-PGF)"/>
            <person name="Lucas S."/>
            <person name="Copeland A."/>
            <person name="Lapidus A."/>
            <person name="Glavina del Rio T."/>
            <person name="Dalin E."/>
            <person name="Tice H."/>
            <person name="Bruce D."/>
            <person name="Goodwin L."/>
            <person name="Pitluck S."/>
            <person name="Kyrpides N."/>
            <person name="Mavromatis K."/>
            <person name="Ivanova N."/>
            <person name="Mikhailova N."/>
            <person name="Munk A.C."/>
            <person name="Brettin T."/>
            <person name="Detter J.C."/>
            <person name="Han C."/>
            <person name="Tapia R."/>
            <person name="Larimer F."/>
            <person name="Land M."/>
            <person name="Hauser L."/>
            <person name="Markowitz V."/>
            <person name="Cheng J.-F."/>
            <person name="Hugenholtz P."/>
            <person name="Woyke T."/>
            <person name="Wu D."/>
            <person name="Spring S."/>
            <person name="Klenk H.-P."/>
            <person name="Eisen J.A."/>
        </authorList>
    </citation>
    <scope>NUCLEOTIDE SEQUENCE [LARGE SCALE GENOMIC DNA]</scope>
    <source>
        <strain evidence="3">DSM 5692</strain>
    </source>
</reference>
<dbReference type="KEGG" id="drt:Dret_0705"/>
<protein>
    <submittedName>
        <fullName evidence="2">Glycosyl transferase group 1</fullName>
    </submittedName>
</protein>
<keyword evidence="3" id="KW-1185">Reference proteome</keyword>
<feature type="domain" description="Glycosyltransferase subfamily 4-like N-terminal" evidence="1">
    <location>
        <begin position="14"/>
        <end position="166"/>
    </location>
</feature>
<dbReference type="Proteomes" id="UP000001052">
    <property type="component" value="Chromosome"/>
</dbReference>
<dbReference type="GO" id="GO:0016757">
    <property type="term" value="F:glycosyltransferase activity"/>
    <property type="evidence" value="ECO:0007669"/>
    <property type="project" value="UniProtKB-ARBA"/>
</dbReference>
<evidence type="ECO:0000259" key="1">
    <source>
        <dbReference type="Pfam" id="PF13439"/>
    </source>
</evidence>
<dbReference type="eggNOG" id="COG0438">
    <property type="taxonomic scope" value="Bacteria"/>
</dbReference>
<dbReference type="STRING" id="485915.Dret_0705"/>
<organism evidence="2 3">
    <name type="scientific">Desulfohalobium retbaense (strain ATCC 49708 / DSM 5692 / JCM 16813 / HR100)</name>
    <dbReference type="NCBI Taxonomy" id="485915"/>
    <lineage>
        <taxon>Bacteria</taxon>
        <taxon>Pseudomonadati</taxon>
        <taxon>Thermodesulfobacteriota</taxon>
        <taxon>Desulfovibrionia</taxon>
        <taxon>Desulfovibrionales</taxon>
        <taxon>Desulfohalobiaceae</taxon>
        <taxon>Desulfohalobium</taxon>
    </lineage>
</organism>